<evidence type="ECO:0000313" key="2">
    <source>
        <dbReference type="EMBL" id="APG79052.1"/>
    </source>
</evidence>
<protein>
    <submittedName>
        <fullName evidence="2">RNA-binding protein</fullName>
    </submittedName>
</protein>
<proteinExistence type="predicted"/>
<reference evidence="2" key="1">
    <citation type="journal article" date="2016" name="Nature">
        <title>Redefining the invertebrate RNA virosphere.</title>
        <authorList>
            <person name="Shi M."/>
            <person name="Lin X.D."/>
            <person name="Tian J.H."/>
            <person name="Chen L.J."/>
            <person name="Chen X."/>
            <person name="Li C.X."/>
            <person name="Qin X.C."/>
            <person name="Li J."/>
            <person name="Cao J.P."/>
            <person name="Eden J.S."/>
            <person name="Buchmann J."/>
            <person name="Wang W."/>
            <person name="Xu J."/>
            <person name="Holmes E.C."/>
            <person name="Zhang Y.Z."/>
        </authorList>
    </citation>
    <scope>NUCLEOTIDE SEQUENCE</scope>
    <source>
        <strain evidence="2">Arthropodmix13320</strain>
        <strain evidence="3">QTM23921</strain>
    </source>
</reference>
<feature type="coiled-coil region" evidence="1">
    <location>
        <begin position="722"/>
        <end position="749"/>
    </location>
</feature>
<evidence type="ECO:0000256" key="1">
    <source>
        <dbReference type="SAM" id="Coils"/>
    </source>
</evidence>
<evidence type="ECO:0000313" key="3">
    <source>
        <dbReference type="EMBL" id="APG79152.1"/>
    </source>
</evidence>
<feature type="coiled-coil region" evidence="1">
    <location>
        <begin position="7"/>
        <end position="75"/>
    </location>
</feature>
<name>A0A1L3KNR5_9VIRU</name>
<keyword evidence="1" id="KW-0175">Coiled coil</keyword>
<accession>A0A1L3KNR5</accession>
<dbReference type="EMBL" id="KX884575">
    <property type="protein sequence ID" value="APG79052.1"/>
    <property type="molecule type" value="Genomic_RNA"/>
</dbReference>
<sequence>MKDHKDIVKLKNNVDDLNRKVKTLEDFSNGVNERFLKIEEMEKQLREVQEDMKKLANLEQQLHSAVRNKQILHNTYRKDDSTYIMQTTGGYSVSEILNMYYNDKNFEKVLQYYDKMSSTSLIIPLHMSMGLDDFSIQMDVVNGIKYDVYVKFDRDKKTMTLNINYNGNGIYGTVITQIDDEMYPITTVLLLRIFRNTVNDTYQNRVQLMVYTDAQNIYRALNHESYAYSNDDIIFKHDINQLSNKRDYTGVKTKYDGMMYLSFSDVHYGNIIDIEGLHRASLQMNYIISYAIDEYLTKQRNELENRIEKDGMFANSELFHTVASLSMQLSNLIAVAVRAISADAMINNGAEMKLNLTAIPKVHINRRTALPDYNGGGIKSELNSGTDTYGWWRRSDNYISSRKWSFVFDNYEDTVSSKMSLLINLVSDDSLSSTTIPCNMDISIDHYPQYGDASIDMITPTTKRWDSFFLHVPFGRDEIASDNDNSDIFNRLSMRPNYFGFNSTVLWTNIITTTKKSSMYLSIKIYPADSLPLTSVITQGKNIQIEIYDGEKLVAYDVDLIWKNYTITQNGINRLVFEGTGILTQNLPDLEVVTPVGNINVGRSAADNSTVITRKWNAKGPFESAEMQLGDTFCALFASVASPIGGKSIATSMNIALSQSRRNLPTATLPRPTGSNVIQVLNRGMVCNGKPLSIIIPPVLLTVRYIRDPLGVGSIAVTNYDIADLSKRLQDLQSQLIDLQTLIDSVDKRLKLVESAVFNSQSSLLNALTILSMAASYINPLAGVTMSILTTVYSITEMVHQGVTAENVTFLITNMIDMLAGIASVSKKPPGWITQSGKYDVANAAAQAEKQKMTLVMEKFRRLDEDDSAITQSNTLMKSHTVQVMAQPIDAEICAPKFMKKVLERINNGTATQVEKTAFDAFSSMKINPTHQFLRMSNVEHTAEGKVKHVWIFGVGDGYADEVERYWLGTRTKGIIPRDTPGWLGPGVFKMKFKLDEAGEWSLLPARSSDMNSEEILIAGGASYTSAQRLKEQSTIGDYNLAVENAYKRTVDKYVFENQAVVIKDKNMQIMDGQLDSLLKLIKGSYQDKFKYSFVGNNCQNYVDDILKMLKNPLYHPPWMRDSDYLQYINELNDNFGKYTN</sequence>
<organism evidence="2">
    <name type="scientific">Hubei reo-like virus 11</name>
    <dbReference type="NCBI Taxonomy" id="1923174"/>
    <lineage>
        <taxon>Viruses</taxon>
        <taxon>Riboviria</taxon>
    </lineage>
</organism>
<dbReference type="EMBL" id="KX884672">
    <property type="protein sequence ID" value="APG79152.1"/>
    <property type="molecule type" value="Genomic_RNA"/>
</dbReference>